<dbReference type="KEGG" id="vg:18938395"/>
<evidence type="ECO:0000313" key="1">
    <source>
        <dbReference type="EMBL" id="AHL18554.1"/>
    </source>
</evidence>
<reference evidence="1 2" key="1">
    <citation type="journal article" date="2014" name="Arch. Virol.">
        <title>Complete genome sequence of a novel phage, vB_MoxS-ISF9, infecting methylotrophic Microbacterium: first report of a virulent Microbacterium phage.</title>
        <authorList>
            <person name="Zamani I."/>
            <person name="Bouzari M."/>
            <person name="Emtiazi G."/>
            <person name="Ghasemi S.M."/>
            <person name="Chang H.I."/>
        </authorList>
    </citation>
    <scope>NUCLEOTIDE SEQUENCE [LARGE SCALE GENOMIC DNA]</scope>
</reference>
<dbReference type="EMBL" id="KJ173786">
    <property type="protein sequence ID" value="AHL18554.1"/>
    <property type="molecule type" value="Genomic_DNA"/>
</dbReference>
<name>W8NP05_9CAUD</name>
<protein>
    <submittedName>
        <fullName evidence="1">Uncharacterized protein</fullName>
    </submittedName>
</protein>
<gene>
    <name evidence="1" type="ORF">ISF9_084</name>
</gene>
<accession>W8NP05</accession>
<sequence>MENQVRVRFGFPSSTAYTGYRPTIEIDDAENGQPIARIELTPEQFTTIMGSGQVTATARHMPSPEMYAQRIGKTMEVRNVPVEEWPEGWTARRPSSVEGAYVREETSEMITMGRSFLADGWQEFSWSRHNYGWSLTLRRWVGL</sequence>
<dbReference type="RefSeq" id="YP_009021529.1">
    <property type="nucleotide sequence ID" value="NC_023859.1"/>
</dbReference>
<dbReference type="GeneID" id="18938395"/>
<keyword evidence="2" id="KW-1185">Reference proteome</keyword>
<proteinExistence type="predicted"/>
<evidence type="ECO:0000313" key="2">
    <source>
        <dbReference type="Proteomes" id="UP000019700"/>
    </source>
</evidence>
<organism evidence="1 2">
    <name type="scientific">Microbacterium phage vB_MoxS-ISF9</name>
    <dbReference type="NCBI Taxonomy" id="1458670"/>
    <lineage>
        <taxon>Viruses</taxon>
        <taxon>Duplodnaviria</taxon>
        <taxon>Heunggongvirae</taxon>
        <taxon>Uroviricota</taxon>
        <taxon>Caudoviricetes</taxon>
        <taxon>Farahnazvirus</taxon>
        <taxon>Farahnazvirus ISF9</taxon>
    </lineage>
</organism>
<dbReference type="Proteomes" id="UP000019700">
    <property type="component" value="Genome"/>
</dbReference>